<keyword evidence="2" id="KW-0547">Nucleotide-binding</keyword>
<keyword evidence="5" id="KW-0966">Cell projection</keyword>
<organism evidence="5 6">
    <name type="scientific">Pseudaquabacterium rugosum</name>
    <dbReference type="NCBI Taxonomy" id="2984194"/>
    <lineage>
        <taxon>Bacteria</taxon>
        <taxon>Pseudomonadati</taxon>
        <taxon>Pseudomonadota</taxon>
        <taxon>Betaproteobacteria</taxon>
        <taxon>Burkholderiales</taxon>
        <taxon>Sphaerotilaceae</taxon>
        <taxon>Pseudaquabacterium</taxon>
    </lineage>
</organism>
<dbReference type="Gene3D" id="2.30.110.10">
    <property type="entry name" value="Electron Transport, Fmn-binding Protein, Chain A"/>
    <property type="match status" value="1"/>
</dbReference>
<keyword evidence="3" id="KW-0975">Bacterial flagellum</keyword>
<dbReference type="SUPFAM" id="SSF141371">
    <property type="entry name" value="PilZ domain-like"/>
    <property type="match status" value="1"/>
</dbReference>
<dbReference type="InterPro" id="IPR001849">
    <property type="entry name" value="PH_domain"/>
</dbReference>
<evidence type="ECO:0000313" key="5">
    <source>
        <dbReference type="EMBL" id="MEK8025215.1"/>
    </source>
</evidence>
<dbReference type="InterPro" id="IPR012349">
    <property type="entry name" value="Split_barrel_FMN-bd"/>
</dbReference>
<evidence type="ECO:0000256" key="2">
    <source>
        <dbReference type="ARBA" id="ARBA00022741"/>
    </source>
</evidence>
<dbReference type="RefSeq" id="WP_341373003.1">
    <property type="nucleotide sequence ID" value="NZ_JBBUTF010000004.1"/>
</dbReference>
<evidence type="ECO:0000256" key="1">
    <source>
        <dbReference type="ARBA" id="ARBA00022636"/>
    </source>
</evidence>
<reference evidence="5 6" key="1">
    <citation type="submission" date="2024-04" db="EMBL/GenBank/DDBJ databases">
        <title>Novel species of the genus Ideonella isolated from streams.</title>
        <authorList>
            <person name="Lu H."/>
        </authorList>
    </citation>
    <scope>NUCLEOTIDE SEQUENCE [LARGE SCALE GENOMIC DNA]</scope>
    <source>
        <strain evidence="5 6">BYS139W</strain>
    </source>
</reference>
<feature type="domain" description="PH" evidence="4">
    <location>
        <begin position="1"/>
        <end position="34"/>
    </location>
</feature>
<keyword evidence="1" id="KW-0973">c-di-GMP</keyword>
<protein>
    <submittedName>
        <fullName evidence="5">Flagellar regulator YcgR PilZN domain-containing protein</fullName>
    </submittedName>
</protein>
<evidence type="ECO:0000256" key="3">
    <source>
        <dbReference type="ARBA" id="ARBA00023143"/>
    </source>
</evidence>
<keyword evidence="5" id="KW-0969">Cilium</keyword>
<gene>
    <name evidence="5" type="ORF">AACH11_04470</name>
</gene>
<name>A0ABU9B815_9BURK</name>
<dbReference type="Gene3D" id="2.40.10.220">
    <property type="entry name" value="predicted glycosyltransferase like domains"/>
    <property type="match status" value="1"/>
</dbReference>
<dbReference type="PROSITE" id="PS50003">
    <property type="entry name" value="PH_DOMAIN"/>
    <property type="match status" value="1"/>
</dbReference>
<dbReference type="Proteomes" id="UP001368500">
    <property type="component" value="Unassembled WGS sequence"/>
</dbReference>
<dbReference type="Pfam" id="PF07317">
    <property type="entry name" value="PilZN"/>
    <property type="match status" value="1"/>
</dbReference>
<dbReference type="EMBL" id="JBBUTF010000004">
    <property type="protein sequence ID" value="MEK8025215.1"/>
    <property type="molecule type" value="Genomic_DNA"/>
</dbReference>
<dbReference type="InterPro" id="IPR009875">
    <property type="entry name" value="PilZ_domain"/>
</dbReference>
<sequence length="250" mass="27591">MSTADDPLDARAAFRCDDPQQIRDWLGALHREAAALALCGPQGAPLPATLWALDDERGRLHLDVEVTDPGLDALIDADEVTVVGHLQAVRLQFDLRGLLLVHRPRAVSLQAAVPRSVYRFPRRAWRRLEAPAGATAMARLRHPGWPEMQLALRIVDIGLGGCALLLPDDVPPLPLGIRVHGVRIALDEMTGFDAALQLQHVTAVGGEAPARRLGCAWVDLGDDDRRRLQHWIERGQRRWPRPPDLRPACS</sequence>
<comment type="caution">
    <text evidence="5">The sequence shown here is derived from an EMBL/GenBank/DDBJ whole genome shotgun (WGS) entry which is preliminary data.</text>
</comment>
<keyword evidence="6" id="KW-1185">Reference proteome</keyword>
<proteinExistence type="predicted"/>
<dbReference type="Pfam" id="PF07238">
    <property type="entry name" value="PilZ"/>
    <property type="match status" value="1"/>
</dbReference>
<evidence type="ECO:0000259" key="4">
    <source>
        <dbReference type="PROSITE" id="PS50003"/>
    </source>
</evidence>
<keyword evidence="5" id="KW-0282">Flagellum</keyword>
<evidence type="ECO:0000313" key="6">
    <source>
        <dbReference type="Proteomes" id="UP001368500"/>
    </source>
</evidence>
<accession>A0ABU9B815</accession>
<dbReference type="InterPro" id="IPR009926">
    <property type="entry name" value="T3SS_YcgR_PilZN"/>
</dbReference>